<reference evidence="2 3" key="1">
    <citation type="submission" date="2020-02" db="EMBL/GenBank/DDBJ databases">
        <authorList>
            <person name="Ferguson B K."/>
        </authorList>
    </citation>
    <scope>NUCLEOTIDE SEQUENCE [LARGE SCALE GENOMIC DNA]</scope>
</reference>
<accession>A0A6H5I0Z2</accession>
<evidence type="ECO:0000313" key="3">
    <source>
        <dbReference type="Proteomes" id="UP000479190"/>
    </source>
</evidence>
<feature type="compositionally biased region" description="Basic and acidic residues" evidence="1">
    <location>
        <begin position="257"/>
        <end position="266"/>
    </location>
</feature>
<gene>
    <name evidence="2" type="ORF">TBRA_LOCUS1894</name>
</gene>
<organism evidence="2 3">
    <name type="scientific">Trichogramma brassicae</name>
    <dbReference type="NCBI Taxonomy" id="86971"/>
    <lineage>
        <taxon>Eukaryota</taxon>
        <taxon>Metazoa</taxon>
        <taxon>Ecdysozoa</taxon>
        <taxon>Arthropoda</taxon>
        <taxon>Hexapoda</taxon>
        <taxon>Insecta</taxon>
        <taxon>Pterygota</taxon>
        <taxon>Neoptera</taxon>
        <taxon>Endopterygota</taxon>
        <taxon>Hymenoptera</taxon>
        <taxon>Apocrita</taxon>
        <taxon>Proctotrupomorpha</taxon>
        <taxon>Chalcidoidea</taxon>
        <taxon>Trichogrammatidae</taxon>
        <taxon>Trichogramma</taxon>
    </lineage>
</organism>
<dbReference type="AlphaFoldDB" id="A0A6H5I0Z2"/>
<keyword evidence="3" id="KW-1185">Reference proteome</keyword>
<sequence>MKNEVREAPRCSFLHQDAPRGVRRNLSANRICSITKRRCTKVAKITHPTSVRRNDDSQTINMDIEQDMSLDGFEDTQPEKQRASSPIPDQLLQKFQNQPWLDVSGTPCEVMDADDDRDAGSDSEVDDDEDIMDVEDERTDSNDDDSDCSDIEQTVLETVTIPDEWSSVQLNIDADIEEKVHRVIIVFLLRIFEVRFFAWCGRACVRGGAGTTQKKTRVMSSASEAVKNPDVRAGSDRITINRSPRRGLTKLAIDGAQHSHHEVRSEKHTHKRAPDAGAKAQQERMMAPEARTTLTR</sequence>
<evidence type="ECO:0000313" key="2">
    <source>
        <dbReference type="EMBL" id="CAB0029870.1"/>
    </source>
</evidence>
<name>A0A6H5I0Z2_9HYME</name>
<protein>
    <submittedName>
        <fullName evidence="2">Uncharacterized protein</fullName>
    </submittedName>
</protein>
<feature type="region of interest" description="Disordered" evidence="1">
    <location>
        <begin position="255"/>
        <end position="296"/>
    </location>
</feature>
<dbReference type="EMBL" id="CADCXV010000358">
    <property type="protein sequence ID" value="CAB0029870.1"/>
    <property type="molecule type" value="Genomic_DNA"/>
</dbReference>
<dbReference type="Proteomes" id="UP000479190">
    <property type="component" value="Unassembled WGS sequence"/>
</dbReference>
<evidence type="ECO:0000256" key="1">
    <source>
        <dbReference type="SAM" id="MobiDB-lite"/>
    </source>
</evidence>
<feature type="compositionally biased region" description="Acidic residues" evidence="1">
    <location>
        <begin position="111"/>
        <end position="148"/>
    </location>
</feature>
<proteinExistence type="predicted"/>
<feature type="region of interest" description="Disordered" evidence="1">
    <location>
        <begin position="105"/>
        <end position="148"/>
    </location>
</feature>